<dbReference type="Proteomes" id="UP000240542">
    <property type="component" value="Unassembled WGS sequence"/>
</dbReference>
<dbReference type="InterPro" id="IPR025645">
    <property type="entry name" value="DUF4349"/>
</dbReference>
<feature type="signal peptide" evidence="3">
    <location>
        <begin position="1"/>
        <end position="31"/>
    </location>
</feature>
<evidence type="ECO:0000256" key="3">
    <source>
        <dbReference type="SAM" id="SignalP"/>
    </source>
</evidence>
<name>A0A2P8DLV4_9ACTN</name>
<feature type="chain" id="PRO_5039033865" evidence="3">
    <location>
        <begin position="32"/>
        <end position="371"/>
    </location>
</feature>
<feature type="region of interest" description="Disordered" evidence="1">
    <location>
        <begin position="324"/>
        <end position="371"/>
    </location>
</feature>
<feature type="compositionally biased region" description="Gly residues" evidence="1">
    <location>
        <begin position="79"/>
        <end position="92"/>
    </location>
</feature>
<feature type="compositionally biased region" description="Low complexity" evidence="1">
    <location>
        <begin position="324"/>
        <end position="350"/>
    </location>
</feature>
<evidence type="ECO:0000256" key="2">
    <source>
        <dbReference type="SAM" id="Phobius"/>
    </source>
</evidence>
<reference evidence="5 6" key="1">
    <citation type="submission" date="2018-03" db="EMBL/GenBank/DDBJ databases">
        <title>Genomic Encyclopedia of Archaeal and Bacterial Type Strains, Phase II (KMG-II): from individual species to whole genera.</title>
        <authorList>
            <person name="Goeker M."/>
        </authorList>
    </citation>
    <scope>NUCLEOTIDE SEQUENCE [LARGE SCALE GENOMIC DNA]</scope>
    <source>
        <strain evidence="5 6">DSM 45312</strain>
    </source>
</reference>
<dbReference type="OrthoDB" id="186919at2"/>
<dbReference type="AlphaFoldDB" id="A0A2P8DLV4"/>
<keyword evidence="2" id="KW-0472">Membrane</keyword>
<evidence type="ECO:0000259" key="4">
    <source>
        <dbReference type="Pfam" id="PF14257"/>
    </source>
</evidence>
<feature type="region of interest" description="Disordered" evidence="1">
    <location>
        <begin position="36"/>
        <end position="94"/>
    </location>
</feature>
<feature type="domain" description="DUF4349" evidence="4">
    <location>
        <begin position="100"/>
        <end position="308"/>
    </location>
</feature>
<protein>
    <submittedName>
        <fullName evidence="5">Uncharacterized protein DUF4349</fullName>
    </submittedName>
</protein>
<dbReference type="EMBL" id="PYGA01000006">
    <property type="protein sequence ID" value="PSK98188.1"/>
    <property type="molecule type" value="Genomic_DNA"/>
</dbReference>
<accession>A0A2P8DLV4</accession>
<keyword evidence="2" id="KW-0812">Transmembrane</keyword>
<keyword evidence="2" id="KW-1133">Transmembrane helix</keyword>
<keyword evidence="6" id="KW-1185">Reference proteome</keyword>
<comment type="caution">
    <text evidence="5">The sequence shown here is derived from an EMBL/GenBank/DDBJ whole genome shotgun (WGS) entry which is preliminary data.</text>
</comment>
<dbReference type="RefSeq" id="WP_106582906.1">
    <property type="nucleotide sequence ID" value="NZ_PYGA01000006.1"/>
</dbReference>
<evidence type="ECO:0000313" key="6">
    <source>
        <dbReference type="Proteomes" id="UP000240542"/>
    </source>
</evidence>
<proteinExistence type="predicted"/>
<feature type="transmembrane region" description="Helical" evidence="2">
    <location>
        <begin position="290"/>
        <end position="314"/>
    </location>
</feature>
<dbReference type="PROSITE" id="PS51257">
    <property type="entry name" value="PROKAR_LIPOPROTEIN"/>
    <property type="match status" value="1"/>
</dbReference>
<dbReference type="Pfam" id="PF14257">
    <property type="entry name" value="DUF4349"/>
    <property type="match status" value="1"/>
</dbReference>
<organism evidence="5 6">
    <name type="scientific">Murinocardiopsis flavida</name>
    <dbReference type="NCBI Taxonomy" id="645275"/>
    <lineage>
        <taxon>Bacteria</taxon>
        <taxon>Bacillati</taxon>
        <taxon>Actinomycetota</taxon>
        <taxon>Actinomycetes</taxon>
        <taxon>Streptosporangiales</taxon>
        <taxon>Nocardiopsidaceae</taxon>
        <taxon>Murinocardiopsis</taxon>
    </lineage>
</organism>
<feature type="compositionally biased region" description="Low complexity" evidence="1">
    <location>
        <begin position="58"/>
        <end position="72"/>
    </location>
</feature>
<gene>
    <name evidence="5" type="ORF">CLV63_106236</name>
</gene>
<sequence>MDTNRTPRPPGRRARAAALVLTPILAVLLLAGCGADPQASSDIAPAPQENSDGGAGRGAPEAGPDAGPEAADQQADKGSGSGAESGSGGGAAGDAEIADREVVHTADLSVEVKNVAAAVDDAKAWVDDADGYVAGQTLNSESAGVPRGSVTLKVPEKRYEDALDAMGDLGRQVDLQSQVDDVTEQVADVDSRVTSAKATLKRLRGLLDDAESVPDVLAVETEINTRTSELESLQARQESLKSQTTYATINLELMPPDSFVPDREPDDSIGFLGGLRQGWAALVDVGQGALVVIGTLLPFAAVLALLAAPPALWWRRRRARAARNPAAAKPAVRAGAAAPRKGDAPADAPAESPETSDSPGDAASDGPDGRA</sequence>
<evidence type="ECO:0000313" key="5">
    <source>
        <dbReference type="EMBL" id="PSK98188.1"/>
    </source>
</evidence>
<evidence type="ECO:0000256" key="1">
    <source>
        <dbReference type="SAM" id="MobiDB-lite"/>
    </source>
</evidence>
<keyword evidence="3" id="KW-0732">Signal</keyword>